<dbReference type="Proteomes" id="UP000605392">
    <property type="component" value="Unassembled WGS sequence"/>
</dbReference>
<keyword evidence="1" id="KW-0560">Oxidoreductase</keyword>
<organism evidence="1 2">
    <name type="scientific">Hymenobacter qilianensis</name>
    <dbReference type="NCBI Taxonomy" id="1385715"/>
    <lineage>
        <taxon>Bacteria</taxon>
        <taxon>Pseudomonadati</taxon>
        <taxon>Bacteroidota</taxon>
        <taxon>Cytophagia</taxon>
        <taxon>Cytophagales</taxon>
        <taxon>Hymenobacteraceae</taxon>
        <taxon>Hymenobacter</taxon>
    </lineage>
</organism>
<accession>A0ACB5PQY3</accession>
<keyword evidence="1" id="KW-0575">Peroxidase</keyword>
<name>A0ACB5PQY3_9BACT</name>
<comment type="caution">
    <text evidence="1">The sequence shown here is derived from an EMBL/GenBank/DDBJ whole genome shotgun (WGS) entry which is preliminary data.</text>
</comment>
<reference evidence="1 2" key="1">
    <citation type="journal article" date="2019" name="Int. J. Syst. Evol. Microbiol.">
        <title>The Global Catalogue of Microorganisms (GCM) 10K type strain sequencing project: providing services to taxonomists for standard genome sequencing and annotation.</title>
        <authorList>
            <consortium name="The Broad Institute Genomics Platform"/>
            <consortium name="The Broad Institute Genome Sequencing Center for Infectious Disease"/>
            <person name="Wu L."/>
            <person name="Ma J."/>
        </authorList>
    </citation>
    <scope>NUCLEOTIDE SEQUENCE [LARGE SCALE GENOMIC DNA]</scope>
    <source>
        <strain evidence="1 2">CGMCC 1.12720</strain>
    </source>
</reference>
<dbReference type="EMBL" id="BMFN01000002">
    <property type="protein sequence ID" value="GGF63326.1"/>
    <property type="molecule type" value="Genomic_DNA"/>
</dbReference>
<evidence type="ECO:0000313" key="2">
    <source>
        <dbReference type="Proteomes" id="UP000605392"/>
    </source>
</evidence>
<evidence type="ECO:0000313" key="1">
    <source>
        <dbReference type="EMBL" id="GGF63326.1"/>
    </source>
</evidence>
<sequence length="213" mass="23662">MAVLVGKRAPSFKATAVIDGEFEEEFSLDRYLGKKHVVFFFYPADFTFVCPTELLAFQDKLAEFESKGVALVGCSTDTHFSHFAWLKTPRVNGGIEGVAYPLVADVTKTIAANYDVLGGHYDYNETGEMTFIGSPVAYRALFLIDKDGIVRHQLVNDGPLGRNIDEALRMVSALQYYEVKGEQCPANWTEGQEGVFATRIDVFDHLSKQGVTQ</sequence>
<proteinExistence type="predicted"/>
<keyword evidence="2" id="KW-1185">Reference proteome</keyword>
<gene>
    <name evidence="1" type="ORF">GCM10011375_17880</name>
</gene>
<protein>
    <submittedName>
        <fullName evidence="1">Peroxidase</fullName>
    </submittedName>
</protein>